<keyword evidence="3" id="KW-1185">Reference proteome</keyword>
<dbReference type="CDD" id="cd20379">
    <property type="entry name" value="Tudor_dTUD-like"/>
    <property type="match status" value="1"/>
</dbReference>
<dbReference type="RefSeq" id="XP_026676391.1">
    <property type="nucleotide sequence ID" value="XM_026820590.1"/>
</dbReference>
<sequence length="246" mass="27796">MEPVHITRGNVCMARYGSEGYPGDWHRCKILRVLDDNRTKLLYLDFGTIGYAPSDQLKYMTPDYAILPLQCLYVTLYRVLPIDVDPSTGLPLWNGKGLDRLLTKYENIKVTATVFKYDPKEPRICTWITAVDSDGKIVELNKEFCDWGYGVLDLRSIPLATQLTEDIPIPGTSVNSEPDFDELLERILSRSSTSQPRPPSPDDENNPNSVKNLKEPPAPKKIIFSESEGEEEEGEKTKPCGMVRNI</sequence>
<organism evidence="3 4">
    <name type="scientific">Diaphorina citri</name>
    <name type="common">Asian citrus psyllid</name>
    <dbReference type="NCBI Taxonomy" id="121845"/>
    <lineage>
        <taxon>Eukaryota</taxon>
        <taxon>Metazoa</taxon>
        <taxon>Ecdysozoa</taxon>
        <taxon>Arthropoda</taxon>
        <taxon>Hexapoda</taxon>
        <taxon>Insecta</taxon>
        <taxon>Pterygota</taxon>
        <taxon>Neoptera</taxon>
        <taxon>Paraneoptera</taxon>
        <taxon>Hemiptera</taxon>
        <taxon>Sternorrhyncha</taxon>
        <taxon>Psylloidea</taxon>
        <taxon>Psyllidae</taxon>
        <taxon>Diaphorininae</taxon>
        <taxon>Diaphorina</taxon>
    </lineage>
</organism>
<dbReference type="Gene3D" id="2.40.50.90">
    <property type="match status" value="1"/>
</dbReference>
<name>A0A3Q0IJF9_DIACI</name>
<accession>A0A3Q0IJF9</accession>
<dbReference type="Gene3D" id="2.30.30.140">
    <property type="match status" value="1"/>
</dbReference>
<proteinExistence type="predicted"/>
<feature type="domain" description="Tudor" evidence="2">
    <location>
        <begin position="5"/>
        <end position="67"/>
    </location>
</feature>
<dbReference type="GO" id="GO:0005737">
    <property type="term" value="C:cytoplasm"/>
    <property type="evidence" value="ECO:0007669"/>
    <property type="project" value="UniProtKB-ARBA"/>
</dbReference>
<dbReference type="SUPFAM" id="SSF63748">
    <property type="entry name" value="Tudor/PWWP/MBT"/>
    <property type="match status" value="1"/>
</dbReference>
<evidence type="ECO:0000313" key="4">
    <source>
        <dbReference type="RefSeq" id="XP_026676391.1"/>
    </source>
</evidence>
<dbReference type="Pfam" id="PF00567">
    <property type="entry name" value="TUDOR"/>
    <property type="match status" value="1"/>
</dbReference>
<dbReference type="GeneID" id="103505253"/>
<dbReference type="PROSITE" id="PS50304">
    <property type="entry name" value="TUDOR"/>
    <property type="match status" value="1"/>
</dbReference>
<reference evidence="4" key="1">
    <citation type="submission" date="2025-08" db="UniProtKB">
        <authorList>
            <consortium name="RefSeq"/>
        </authorList>
    </citation>
    <scope>IDENTIFICATION</scope>
</reference>
<dbReference type="InterPro" id="IPR035437">
    <property type="entry name" value="SNase_OB-fold_sf"/>
</dbReference>
<dbReference type="STRING" id="121845.A0A3Q0IJF9"/>
<dbReference type="KEGG" id="dci:103505253"/>
<evidence type="ECO:0000259" key="2">
    <source>
        <dbReference type="PROSITE" id="PS50304"/>
    </source>
</evidence>
<feature type="region of interest" description="Disordered" evidence="1">
    <location>
        <begin position="190"/>
        <end position="246"/>
    </location>
</feature>
<dbReference type="InterPro" id="IPR002999">
    <property type="entry name" value="Tudor"/>
</dbReference>
<dbReference type="PaxDb" id="121845-A0A3Q0IJF9"/>
<dbReference type="AlphaFoldDB" id="A0A3Q0IJF9"/>
<protein>
    <submittedName>
        <fullName evidence="4">Tudor and KH domain-containing protein-like</fullName>
    </submittedName>
</protein>
<evidence type="ECO:0000313" key="3">
    <source>
        <dbReference type="Proteomes" id="UP000079169"/>
    </source>
</evidence>
<dbReference type="Proteomes" id="UP000079169">
    <property type="component" value="Unplaced"/>
</dbReference>
<evidence type="ECO:0000256" key="1">
    <source>
        <dbReference type="SAM" id="MobiDB-lite"/>
    </source>
</evidence>
<gene>
    <name evidence="4" type="primary">LOC103505253</name>
</gene>